<keyword evidence="2" id="KW-0378">Hydrolase</keyword>
<organism evidence="2 3">
    <name type="scientific">Bacteroides fragilis</name>
    <dbReference type="NCBI Taxonomy" id="817"/>
    <lineage>
        <taxon>Bacteria</taxon>
        <taxon>Pseudomonadati</taxon>
        <taxon>Bacteroidota</taxon>
        <taxon>Bacteroidia</taxon>
        <taxon>Bacteroidales</taxon>
        <taxon>Bacteroidaceae</taxon>
        <taxon>Bacteroides</taxon>
    </lineage>
</organism>
<dbReference type="GO" id="GO:0008233">
    <property type="term" value="F:peptidase activity"/>
    <property type="evidence" value="ECO:0007669"/>
    <property type="project" value="UniProtKB-KW"/>
</dbReference>
<dbReference type="InterPro" id="IPR034122">
    <property type="entry name" value="Retropepsin-like_bacterial"/>
</dbReference>
<dbReference type="GO" id="GO:0006508">
    <property type="term" value="P:proteolysis"/>
    <property type="evidence" value="ECO:0007669"/>
    <property type="project" value="UniProtKB-KW"/>
</dbReference>
<evidence type="ECO:0000256" key="1">
    <source>
        <dbReference type="SAM" id="SignalP"/>
    </source>
</evidence>
<keyword evidence="1" id="KW-0732">Signal</keyword>
<protein>
    <submittedName>
        <fullName evidence="2">Aspartyl protease family protein</fullName>
    </submittedName>
</protein>
<dbReference type="Pfam" id="PF13975">
    <property type="entry name" value="gag-asp_proteas"/>
    <property type="match status" value="1"/>
</dbReference>
<dbReference type="EMBL" id="CP054003">
    <property type="protein sequence ID" value="QKH86457.1"/>
    <property type="molecule type" value="Genomic_DNA"/>
</dbReference>
<accession>A0AAP9NG44</accession>
<name>A0AAP9NG44_BACFG</name>
<evidence type="ECO:0000313" key="3">
    <source>
        <dbReference type="Proteomes" id="UP000501467"/>
    </source>
</evidence>
<proteinExistence type="predicted"/>
<dbReference type="Proteomes" id="UP000501467">
    <property type="component" value="Chromosome"/>
</dbReference>
<gene>
    <name evidence="2" type="ORF">FOC69_19745</name>
</gene>
<dbReference type="AlphaFoldDB" id="A0AAP9NG44"/>
<evidence type="ECO:0000313" key="2">
    <source>
        <dbReference type="EMBL" id="QKH86457.1"/>
    </source>
</evidence>
<dbReference type="InterPro" id="IPR021109">
    <property type="entry name" value="Peptidase_aspartic_dom_sf"/>
</dbReference>
<dbReference type="Gene3D" id="2.40.70.10">
    <property type="entry name" value="Acid Proteases"/>
    <property type="match status" value="2"/>
</dbReference>
<dbReference type="RefSeq" id="WP_005781413.1">
    <property type="nucleotide sequence ID" value="NZ_CP054003.1"/>
</dbReference>
<sequence length="711" mass="80932">MARLKLGILTCTIYFSMTAFSQTTTSLRSKILALDYYQDAPQLWKLYNDSSSVMDEATRLHAKVSLNYYFNRPDEMLQCVDSLLTLYPEECTPEQKLAYCYAKTEKLLEKGNYRQLNSWWQTLRKDKKLYQAIERKGNFLCSEKIIQGLSEKNNFRIDFPGTSCTLPTSYTYPLILSMTINETELPNTIFDTGAPYTFLTQEMARKCNVTCMGDTISVNSMFGTSQATTGFVETLQLGNITFHNTVVHVSLVEKDPIFSGHDAILGIKELRRISKIEFEFGKLTFRKEEQRQPIDPNICFAETGCVFLFANNRSYLLDTGGEGSFIHTPDTASVKVMDVNDCPVQFFNTYTADSITRQSGLLGFPFFYGFETCTLNFDRMNFSGKDYQLRKNYSEYINSGDIMGLDAQYERIEKTTDEIGRWLTNAFIGFMKNNPESCIHYTDSLLGKYQQELGGSILSVLNLRAASLAYLGMYKEAGELMKICAQAVPDIINGYNKCVALEPFGAQRLIWTKPEVSISTTLDEKGLLVRGKINEIKSKLYFAPDHSFSSISEADAQKLKMKIIEFEDSTGKGGKKRMAIADELRLGDLLINNVQFDIAEETEIVLGNTFIRLLPQFSIENQRIVLVQHPQTYPNAKQYPLLLINYTFCFRDPDDNTKRYSIGNPTPNAQQISLQELSRANKKVVFDVEHMKLSELNKIQKVRVCSITDKK</sequence>
<feature type="chain" id="PRO_5042880734" evidence="1">
    <location>
        <begin position="22"/>
        <end position="711"/>
    </location>
</feature>
<feature type="signal peptide" evidence="1">
    <location>
        <begin position="1"/>
        <end position="21"/>
    </location>
</feature>
<keyword evidence="2" id="KW-0645">Protease</keyword>
<reference evidence="2 3" key="1">
    <citation type="submission" date="2020-05" db="EMBL/GenBank/DDBJ databases">
        <title>FDA dAtabase for Regulatory Grade micrObial Sequences (FDA-ARGOS): Supporting development and validation of Infectious Disease Dx tests.</title>
        <authorList>
            <person name="Bojja K."/>
            <person name="Kessler A."/>
            <person name="Tallon L."/>
            <person name="Sadzewicz L."/>
            <person name="Zhao X."/>
            <person name="Vavikolanu K."/>
            <person name="Mehta A."/>
            <person name="Aluvathingal J."/>
            <person name="Nadendla S."/>
            <person name="Myers T."/>
            <person name="Yan Y."/>
            <person name="Sichtig H."/>
        </authorList>
    </citation>
    <scope>NUCLEOTIDE SEQUENCE [LARGE SCALE GENOMIC DNA]</scope>
    <source>
        <strain evidence="2 3">FDAARGOS_763</strain>
    </source>
</reference>
<dbReference type="SUPFAM" id="SSF50630">
    <property type="entry name" value="Acid proteases"/>
    <property type="match status" value="1"/>
</dbReference>
<dbReference type="CDD" id="cd05483">
    <property type="entry name" value="retropepsin_like_bacteria"/>
    <property type="match status" value="1"/>
</dbReference>